<reference evidence="2 3" key="1">
    <citation type="journal article" date="2008" name="PLoS ONE">
        <title>Environmental adaptation: genomic analysis of the piezotolerant and psychrotolerant deep-sea iron reducing bacterium Shewanella piezotolerans WP3.</title>
        <authorList>
            <person name="Wang F."/>
            <person name="Wang J."/>
            <person name="Jian H."/>
            <person name="Zhang B."/>
            <person name="Li S."/>
            <person name="Wang F."/>
            <person name="Zeng X."/>
            <person name="Gao L."/>
            <person name="Bartlett D.H."/>
            <person name="Yu J."/>
            <person name="Hu S."/>
            <person name="Xiao X."/>
        </authorList>
    </citation>
    <scope>NUCLEOTIDE SEQUENCE [LARGE SCALE GENOMIC DNA]</scope>
    <source>
        <strain evidence="3">WP3 / JCM 13877</strain>
    </source>
</reference>
<name>B8CQR3_SHEPW</name>
<gene>
    <name evidence="2" type="ordered locus">swp_3852</name>
</gene>
<feature type="transmembrane region" description="Helical" evidence="1">
    <location>
        <begin position="6"/>
        <end position="24"/>
    </location>
</feature>
<dbReference type="KEGG" id="swp:swp_3852"/>
<dbReference type="HOGENOM" id="CLU_087289_0_0_6"/>
<dbReference type="Proteomes" id="UP000000753">
    <property type="component" value="Chromosome"/>
</dbReference>
<dbReference type="eggNOG" id="ENOG502ZA04">
    <property type="taxonomic scope" value="Bacteria"/>
</dbReference>
<feature type="transmembrane region" description="Helical" evidence="1">
    <location>
        <begin position="123"/>
        <end position="140"/>
    </location>
</feature>
<protein>
    <submittedName>
        <fullName evidence="2">Uncharacterized protein</fullName>
    </submittedName>
</protein>
<keyword evidence="3" id="KW-1185">Reference proteome</keyword>
<keyword evidence="1" id="KW-1133">Transmembrane helix</keyword>
<feature type="transmembrane region" description="Helical" evidence="1">
    <location>
        <begin position="161"/>
        <end position="182"/>
    </location>
</feature>
<evidence type="ECO:0000256" key="1">
    <source>
        <dbReference type="SAM" id="Phobius"/>
    </source>
</evidence>
<dbReference type="OrthoDB" id="5457281at2"/>
<evidence type="ECO:0000313" key="2">
    <source>
        <dbReference type="EMBL" id="ACJ30529.1"/>
    </source>
</evidence>
<feature type="transmembrane region" description="Helical" evidence="1">
    <location>
        <begin position="188"/>
        <end position="208"/>
    </location>
</feature>
<accession>B8CQR3</accession>
<feature type="transmembrane region" description="Helical" evidence="1">
    <location>
        <begin position="245"/>
        <end position="264"/>
    </location>
</feature>
<feature type="transmembrane region" description="Helical" evidence="1">
    <location>
        <begin position="57"/>
        <end position="80"/>
    </location>
</feature>
<dbReference type="RefSeq" id="WP_020913871.1">
    <property type="nucleotide sequence ID" value="NC_011566.1"/>
</dbReference>
<feature type="transmembrane region" description="Helical" evidence="1">
    <location>
        <begin position="92"/>
        <end position="117"/>
    </location>
</feature>
<keyword evidence="1" id="KW-0812">Transmembrane</keyword>
<evidence type="ECO:0000313" key="3">
    <source>
        <dbReference type="Proteomes" id="UP000000753"/>
    </source>
</evidence>
<sequence>MSEFILISKILVSILAVLGLSFIAERVSPKVAGILSGYPLGTAIALFYIGLENGEQFAANSAVFTLSGFSASLVLVYVYYRVSFALDNQVSSISVPMNVAIASLCSIIAFLSVGFLLTQFELALLPSLLLSITAIILFGYRLKTIRDAKVQAKSKLIGRVLLLRALAAAAIVVGITGAAKLIGPNWSGVFSAFPITLFPFLLIIHLTYGSKQVHTIIKHYPYGLGALLVYAVCIVNLYPTVGLRLGTLLAFVAASIYLLLLALLQKRLSRQNLARNLS</sequence>
<keyword evidence="1" id="KW-0472">Membrane</keyword>
<feature type="transmembrane region" description="Helical" evidence="1">
    <location>
        <begin position="220"/>
        <end position="239"/>
    </location>
</feature>
<proteinExistence type="predicted"/>
<organism evidence="2 3">
    <name type="scientific">Shewanella piezotolerans (strain WP3 / JCM 13877)</name>
    <dbReference type="NCBI Taxonomy" id="225849"/>
    <lineage>
        <taxon>Bacteria</taxon>
        <taxon>Pseudomonadati</taxon>
        <taxon>Pseudomonadota</taxon>
        <taxon>Gammaproteobacteria</taxon>
        <taxon>Alteromonadales</taxon>
        <taxon>Shewanellaceae</taxon>
        <taxon>Shewanella</taxon>
    </lineage>
</organism>
<feature type="transmembrane region" description="Helical" evidence="1">
    <location>
        <begin position="31"/>
        <end position="51"/>
    </location>
</feature>
<dbReference type="EMBL" id="CP000472">
    <property type="protein sequence ID" value="ACJ30529.1"/>
    <property type="molecule type" value="Genomic_DNA"/>
</dbReference>
<dbReference type="AlphaFoldDB" id="B8CQR3"/>